<protein>
    <submittedName>
        <fullName evidence="4">MCRS_N domain-containing protein</fullName>
    </submittedName>
</protein>
<accession>A0A5S6QWU9</accession>
<dbReference type="GO" id="GO:0031011">
    <property type="term" value="C:Ino80 complex"/>
    <property type="evidence" value="ECO:0007669"/>
    <property type="project" value="InterPro"/>
</dbReference>
<organism evidence="3 4">
    <name type="scientific">Trichuris muris</name>
    <name type="common">Mouse whipworm</name>
    <dbReference type="NCBI Taxonomy" id="70415"/>
    <lineage>
        <taxon>Eukaryota</taxon>
        <taxon>Metazoa</taxon>
        <taxon>Ecdysozoa</taxon>
        <taxon>Nematoda</taxon>
        <taxon>Enoplea</taxon>
        <taxon>Dorylaimia</taxon>
        <taxon>Trichinellida</taxon>
        <taxon>Trichuridae</taxon>
        <taxon>Trichuris</taxon>
    </lineage>
</organism>
<evidence type="ECO:0000313" key="4">
    <source>
        <dbReference type="WBParaSite" id="TMUE_3000011901.1"/>
    </source>
</evidence>
<dbReference type="GO" id="GO:0002151">
    <property type="term" value="F:G-quadruplex RNA binding"/>
    <property type="evidence" value="ECO:0007669"/>
    <property type="project" value="InterPro"/>
</dbReference>
<reference evidence="4" key="1">
    <citation type="submission" date="2019-12" db="UniProtKB">
        <authorList>
            <consortium name="WormBaseParasite"/>
        </authorList>
    </citation>
    <scope>IDENTIFICATION</scope>
</reference>
<dbReference type="PANTHER" id="PTHR13233:SF0">
    <property type="entry name" value="MICROSPHERULE PROTEIN 1"/>
    <property type="match status" value="1"/>
</dbReference>
<dbReference type="InterPro" id="IPR037912">
    <property type="entry name" value="MCRS1"/>
</dbReference>
<dbReference type="GO" id="GO:0044545">
    <property type="term" value="C:NSL complex"/>
    <property type="evidence" value="ECO:0007669"/>
    <property type="project" value="TreeGrafter"/>
</dbReference>
<sequence>MSSPASDAHLLEPRASTSPSPNVRRSLRGVKKKKLDDGMVDSAMIGSRRHLQPNDRKSLELDCLSSAGSSVTSLGSPVSLVKARSRAKKCHNSSKPLRQRGAPASSFARGLTMKDANGWQPTDDLALICAVEWTNDLLAVHRLVTFSSKFSLAEIESRWHDLLYDPVTSRFAQERMQSLKPEVVKEIESSTPFSDTENRCLASMSSTVQPSSEACASAIEKHRDVFFHGRTPASLQKQWLTLKQYDLLEDYRKDGSLPIDHRANPAFGAIPFSSGAMFNADVLVSRTDAERSKLPVAIEHLPGPRWSAPPSTLAVLRGRVVQYLIRSPEVVVGHGGMYPFFGVDLSYEGPCWKIGQRQAVIRWRTTGEWWLSNEGQTPMTVDGLPCVGGAKAKLSNNSVVEIAQIRLLFIDLNASGGSANSSSSDPMVA</sequence>
<name>A0A5S6QWU9_TRIMR</name>
<keyword evidence="3" id="KW-1185">Reference proteome</keyword>
<dbReference type="Proteomes" id="UP000046395">
    <property type="component" value="Unassembled WGS sequence"/>
</dbReference>
<dbReference type="AlphaFoldDB" id="A0A5S6QWU9"/>
<dbReference type="GO" id="GO:0045944">
    <property type="term" value="P:positive regulation of transcription by RNA polymerase II"/>
    <property type="evidence" value="ECO:0007669"/>
    <property type="project" value="TreeGrafter"/>
</dbReference>
<dbReference type="PANTHER" id="PTHR13233">
    <property type="entry name" value="MICROSPHERULE PROTEIN 1"/>
    <property type="match status" value="1"/>
</dbReference>
<feature type="domain" description="Microspherule protein N-terminal" evidence="2">
    <location>
        <begin position="119"/>
        <end position="252"/>
    </location>
</feature>
<evidence type="ECO:0000256" key="1">
    <source>
        <dbReference type="SAM" id="MobiDB-lite"/>
    </source>
</evidence>
<dbReference type="WBParaSite" id="TMUE_3000011901.1">
    <property type="protein sequence ID" value="TMUE_3000011901.1"/>
    <property type="gene ID" value="WBGene00302824"/>
</dbReference>
<dbReference type="Pfam" id="PF13325">
    <property type="entry name" value="MCRS_N"/>
    <property type="match status" value="1"/>
</dbReference>
<dbReference type="InterPro" id="IPR025999">
    <property type="entry name" value="MCRS_N"/>
</dbReference>
<evidence type="ECO:0000313" key="3">
    <source>
        <dbReference type="Proteomes" id="UP000046395"/>
    </source>
</evidence>
<evidence type="ECO:0000259" key="2">
    <source>
        <dbReference type="Pfam" id="PF13325"/>
    </source>
</evidence>
<dbReference type="SUPFAM" id="SSF49879">
    <property type="entry name" value="SMAD/FHA domain"/>
    <property type="match status" value="1"/>
</dbReference>
<feature type="region of interest" description="Disordered" evidence="1">
    <location>
        <begin position="1"/>
        <end position="35"/>
    </location>
</feature>
<dbReference type="InterPro" id="IPR008984">
    <property type="entry name" value="SMAD_FHA_dom_sf"/>
</dbReference>
<proteinExistence type="predicted"/>
<dbReference type="GO" id="GO:0071339">
    <property type="term" value="C:MLL1 complex"/>
    <property type="evidence" value="ECO:0007669"/>
    <property type="project" value="InterPro"/>
</dbReference>
<feature type="region of interest" description="Disordered" evidence="1">
    <location>
        <begin position="85"/>
        <end position="104"/>
    </location>
</feature>
<dbReference type="STRING" id="70415.A0A5S6QWU9"/>